<dbReference type="AlphaFoldDB" id="A0AAE9FJ39"/>
<reference evidence="2 3" key="1">
    <citation type="submission" date="2022-04" db="EMBL/GenBank/DDBJ databases">
        <title>Chromosome-level reference genomes for two strains of Caenorhabditis briggsae: an improved platform for comparative genomics.</title>
        <authorList>
            <person name="Stevens L."/>
            <person name="Andersen E."/>
        </authorList>
    </citation>
    <scope>NUCLEOTIDE SEQUENCE [LARGE SCALE GENOMIC DNA]</scope>
    <source>
        <strain evidence="2">VX34</strain>
        <tissue evidence="2">Whole-organism</tissue>
    </source>
</reference>
<keyword evidence="3" id="KW-1185">Reference proteome</keyword>
<evidence type="ECO:0000256" key="1">
    <source>
        <dbReference type="SAM" id="MobiDB-lite"/>
    </source>
</evidence>
<feature type="region of interest" description="Disordered" evidence="1">
    <location>
        <begin position="1"/>
        <end position="153"/>
    </location>
</feature>
<feature type="region of interest" description="Disordered" evidence="1">
    <location>
        <begin position="331"/>
        <end position="377"/>
    </location>
</feature>
<feature type="compositionally biased region" description="Basic and acidic residues" evidence="1">
    <location>
        <begin position="256"/>
        <end position="286"/>
    </location>
</feature>
<feature type="compositionally biased region" description="Pro residues" evidence="1">
    <location>
        <begin position="139"/>
        <end position="149"/>
    </location>
</feature>
<feature type="compositionally biased region" description="Low complexity" evidence="1">
    <location>
        <begin position="18"/>
        <end position="33"/>
    </location>
</feature>
<accession>A0AAE9FJ39</accession>
<feature type="compositionally biased region" description="Basic and acidic residues" evidence="1">
    <location>
        <begin position="302"/>
        <end position="313"/>
    </location>
</feature>
<feature type="compositionally biased region" description="Basic and acidic residues" evidence="1">
    <location>
        <begin position="348"/>
        <end position="358"/>
    </location>
</feature>
<feature type="region of interest" description="Disordered" evidence="1">
    <location>
        <begin position="171"/>
        <end position="318"/>
    </location>
</feature>
<feature type="compositionally biased region" description="Low complexity" evidence="1">
    <location>
        <begin position="201"/>
        <end position="219"/>
    </location>
</feature>
<proteinExistence type="predicted"/>
<feature type="compositionally biased region" description="Pro residues" evidence="1">
    <location>
        <begin position="34"/>
        <end position="44"/>
    </location>
</feature>
<name>A0AAE9FJ39_CAEBR</name>
<feature type="compositionally biased region" description="Polar residues" evidence="1">
    <location>
        <begin position="359"/>
        <end position="377"/>
    </location>
</feature>
<dbReference type="Proteomes" id="UP000829354">
    <property type="component" value="Chromosome X"/>
</dbReference>
<evidence type="ECO:0000313" key="3">
    <source>
        <dbReference type="Proteomes" id="UP000829354"/>
    </source>
</evidence>
<gene>
    <name evidence="2" type="ORF">L5515_018324</name>
</gene>
<evidence type="ECO:0000313" key="2">
    <source>
        <dbReference type="EMBL" id="UMM42520.1"/>
    </source>
</evidence>
<organism evidence="2 3">
    <name type="scientific">Caenorhabditis briggsae</name>
    <dbReference type="NCBI Taxonomy" id="6238"/>
    <lineage>
        <taxon>Eukaryota</taxon>
        <taxon>Metazoa</taxon>
        <taxon>Ecdysozoa</taxon>
        <taxon>Nematoda</taxon>
        <taxon>Chromadorea</taxon>
        <taxon>Rhabditida</taxon>
        <taxon>Rhabditina</taxon>
        <taxon>Rhabditomorpha</taxon>
        <taxon>Rhabditoidea</taxon>
        <taxon>Rhabditidae</taxon>
        <taxon>Peloderinae</taxon>
        <taxon>Caenorhabditis</taxon>
    </lineage>
</organism>
<protein>
    <submittedName>
        <fullName evidence="2">Uncharacterized protein</fullName>
    </submittedName>
</protein>
<dbReference type="EMBL" id="CP092625">
    <property type="protein sequence ID" value="UMM42520.1"/>
    <property type="molecule type" value="Genomic_DNA"/>
</dbReference>
<feature type="compositionally biased region" description="Basic and acidic residues" evidence="1">
    <location>
        <begin position="105"/>
        <end position="114"/>
    </location>
</feature>
<feature type="compositionally biased region" description="Polar residues" evidence="1">
    <location>
        <begin position="63"/>
        <end position="77"/>
    </location>
</feature>
<feature type="compositionally biased region" description="Polar residues" evidence="1">
    <location>
        <begin position="171"/>
        <end position="181"/>
    </location>
</feature>
<sequence>MNHDGKARPTGAPPPLPAASSLPTSSPLPSSSIPSPPGPPPPSLAKPSEDPLKCLKARKKGRTSSCVGNSNSGSAQDNLLMELQERFKGRRKLSTTDEEEEQDDEKAGRSKQEEVSQSGHLDPEVSPQLPTIEVVPGTIPTPPPPPPPQDLLKTQKIPVLMSYRLSTPVTFLSSKASSSQADVMAELKEKMAKRKSMAQESPSCSSTSTSAPNGSSTSPISDPTSQRVYKRTAVAKLQLPPVPSPNTKPKLISSDSSEKKEVDKHPEQTVKARDSKFHTVPAERNRRLTMPLLASHSTNTEKLVKKTNEEEGKSVPTQRSFKDTLVMWNNKAEKTKPFDQSRFSLVLNRRETSRRPDSTARTTTGEQDSEGSSDNKK</sequence>